<dbReference type="PANTHER" id="PTHR46969">
    <property type="entry name" value="BIFUNCTIONAL PROTEIN HLDE"/>
    <property type="match status" value="1"/>
</dbReference>
<organism evidence="4 5">
    <name type="scientific">Bdellovibrio bacteriovorus</name>
    <dbReference type="NCBI Taxonomy" id="959"/>
    <lineage>
        <taxon>Bacteria</taxon>
        <taxon>Pseudomonadati</taxon>
        <taxon>Bdellovibrionota</taxon>
        <taxon>Bdellovibrionia</taxon>
        <taxon>Bdellovibrionales</taxon>
        <taxon>Pseudobdellovibrionaceae</taxon>
        <taxon>Bdellovibrio</taxon>
    </lineage>
</organism>
<dbReference type="Gene3D" id="3.40.1190.20">
    <property type="match status" value="1"/>
</dbReference>
<evidence type="ECO:0000259" key="3">
    <source>
        <dbReference type="Pfam" id="PF00294"/>
    </source>
</evidence>
<accession>A0A150WIG5</accession>
<dbReference type="OrthoDB" id="5290528at2"/>
<dbReference type="EMBL" id="LUKF01000014">
    <property type="protein sequence ID" value="KYG63410.1"/>
    <property type="molecule type" value="Genomic_DNA"/>
</dbReference>
<dbReference type="InterPro" id="IPR011913">
    <property type="entry name" value="RfaE_dom_I"/>
</dbReference>
<evidence type="ECO:0000313" key="5">
    <source>
        <dbReference type="Proteomes" id="UP000075391"/>
    </source>
</evidence>
<dbReference type="NCBIfam" id="TIGR02198">
    <property type="entry name" value="rfaE_dom_I"/>
    <property type="match status" value="1"/>
</dbReference>
<dbReference type="SUPFAM" id="SSF53613">
    <property type="entry name" value="Ribokinase-like"/>
    <property type="match status" value="1"/>
</dbReference>
<dbReference type="InterPro" id="IPR029056">
    <property type="entry name" value="Ribokinase-like"/>
</dbReference>
<keyword evidence="2" id="KW-0418">Kinase</keyword>
<dbReference type="GO" id="GO:0033785">
    <property type="term" value="F:heptose 7-phosphate kinase activity"/>
    <property type="evidence" value="ECO:0007669"/>
    <property type="project" value="TreeGrafter"/>
</dbReference>
<evidence type="ECO:0000256" key="1">
    <source>
        <dbReference type="ARBA" id="ARBA00022679"/>
    </source>
</evidence>
<dbReference type="Pfam" id="PF00294">
    <property type="entry name" value="PfkB"/>
    <property type="match status" value="1"/>
</dbReference>
<name>A0A150WIG5_BDEBC</name>
<dbReference type="Proteomes" id="UP000075391">
    <property type="component" value="Unassembled WGS sequence"/>
</dbReference>
<dbReference type="GO" id="GO:0033786">
    <property type="term" value="F:heptose-1-phosphate adenylyltransferase activity"/>
    <property type="evidence" value="ECO:0007669"/>
    <property type="project" value="TreeGrafter"/>
</dbReference>
<dbReference type="GO" id="GO:0005829">
    <property type="term" value="C:cytosol"/>
    <property type="evidence" value="ECO:0007669"/>
    <property type="project" value="TreeGrafter"/>
</dbReference>
<dbReference type="InterPro" id="IPR002173">
    <property type="entry name" value="Carboh/pur_kinase_PfkB_CS"/>
</dbReference>
<dbReference type="GO" id="GO:0016773">
    <property type="term" value="F:phosphotransferase activity, alcohol group as acceptor"/>
    <property type="evidence" value="ECO:0007669"/>
    <property type="project" value="InterPro"/>
</dbReference>
<dbReference type="InterPro" id="IPR011611">
    <property type="entry name" value="PfkB_dom"/>
</dbReference>
<dbReference type="RefSeq" id="WP_063243758.1">
    <property type="nucleotide sequence ID" value="NZ_LUKF01000014.1"/>
</dbReference>
<proteinExistence type="predicted"/>
<dbReference type="CDD" id="cd01172">
    <property type="entry name" value="RfaE_like"/>
    <property type="match status" value="1"/>
</dbReference>
<keyword evidence="1" id="KW-0808">Transferase</keyword>
<feature type="domain" description="Carbohydrate kinase PfkB" evidence="3">
    <location>
        <begin position="32"/>
        <end position="329"/>
    </location>
</feature>
<comment type="caution">
    <text evidence="4">The sequence shown here is derived from an EMBL/GenBank/DDBJ whole genome shotgun (WGS) entry which is preliminary data.</text>
</comment>
<sequence length="342" mass="36949">MTTPVKATVGPQEKELLINQLPLMRGKKILIIGDVCVDEYVLGEVRRISPEAPVPVLEVEQEDVRLGMAANVAQNVCSLGGQAMLVSVVGNDTGANLLRDLCAKSGVSSEFLVTDTSRPTTRKTRVMAKHHHLVRVDYEVRSSLSAEVEAQMIHMVEKNVEDADCVVIEDYKKGVISRNVIEKVVAICKQKGKRVLVDPHKTSSGPFYQGVDLIKPNFDEAVTLAGMDFDDLRNNPNKVVEVGRALQKITGAKEVVLTRGKDGMTIFSGDHITEVPTYARKVFDVTGAGDTVIAALSLGLVSGLSLVQSCMLANFAAGVVVGKVGCVPCEIPELKEYIQTAH</sequence>
<dbReference type="PROSITE" id="PS00584">
    <property type="entry name" value="PFKB_KINASES_2"/>
    <property type="match status" value="1"/>
</dbReference>
<dbReference type="PANTHER" id="PTHR46969:SF1">
    <property type="entry name" value="BIFUNCTIONAL PROTEIN HLDE"/>
    <property type="match status" value="1"/>
</dbReference>
<evidence type="ECO:0000256" key="2">
    <source>
        <dbReference type="ARBA" id="ARBA00022777"/>
    </source>
</evidence>
<dbReference type="AlphaFoldDB" id="A0A150WIG5"/>
<protein>
    <submittedName>
        <fullName evidence="4">ADP-heptose synthase</fullName>
    </submittedName>
</protein>
<gene>
    <name evidence="4" type="ORF">AZI85_05100</name>
</gene>
<evidence type="ECO:0000313" key="4">
    <source>
        <dbReference type="EMBL" id="KYG63410.1"/>
    </source>
</evidence>
<reference evidence="4 5" key="1">
    <citation type="submission" date="2016-03" db="EMBL/GenBank/DDBJ databases">
        <authorList>
            <person name="Ploux O."/>
        </authorList>
    </citation>
    <scope>NUCLEOTIDE SEQUENCE [LARGE SCALE GENOMIC DNA]</scope>
    <source>
        <strain evidence="4 5">BER2</strain>
    </source>
</reference>